<accession>A0AAD8QBX1</accession>
<dbReference type="Proteomes" id="UP001230504">
    <property type="component" value="Unassembled WGS sequence"/>
</dbReference>
<evidence type="ECO:0000256" key="1">
    <source>
        <dbReference type="SAM" id="MobiDB-lite"/>
    </source>
</evidence>
<comment type="caution">
    <text evidence="2">The sequence shown here is derived from an EMBL/GenBank/DDBJ whole genome shotgun (WGS) entry which is preliminary data.</text>
</comment>
<sequence length="118" mass="12781">MAHPLRSCWHPTVLASLLAPSPPRSPSGKHCTPAAARNNVSSRMRSPADYPEATGQLKCRTLPPISVTQLNTKLAPKRQINNAEFRARTILLGTTPSLHTKMERTNFVKVSPVSATSG</sequence>
<organism evidence="2 3">
    <name type="scientific">Colletotrichum navitas</name>
    <dbReference type="NCBI Taxonomy" id="681940"/>
    <lineage>
        <taxon>Eukaryota</taxon>
        <taxon>Fungi</taxon>
        <taxon>Dikarya</taxon>
        <taxon>Ascomycota</taxon>
        <taxon>Pezizomycotina</taxon>
        <taxon>Sordariomycetes</taxon>
        <taxon>Hypocreomycetidae</taxon>
        <taxon>Glomerellales</taxon>
        <taxon>Glomerellaceae</taxon>
        <taxon>Colletotrichum</taxon>
        <taxon>Colletotrichum graminicola species complex</taxon>
    </lineage>
</organism>
<keyword evidence="3" id="KW-1185">Reference proteome</keyword>
<gene>
    <name evidence="2" type="ORF">LY79DRAFT_575689</name>
</gene>
<dbReference type="RefSeq" id="XP_060419818.1">
    <property type="nucleotide sequence ID" value="XM_060559725.1"/>
</dbReference>
<evidence type="ECO:0000313" key="3">
    <source>
        <dbReference type="Proteomes" id="UP001230504"/>
    </source>
</evidence>
<dbReference type="AlphaFoldDB" id="A0AAD8QBX1"/>
<proteinExistence type="predicted"/>
<dbReference type="EMBL" id="JAHLJV010000003">
    <property type="protein sequence ID" value="KAK1599156.1"/>
    <property type="molecule type" value="Genomic_DNA"/>
</dbReference>
<reference evidence="2" key="1">
    <citation type="submission" date="2021-06" db="EMBL/GenBank/DDBJ databases">
        <title>Comparative genomics, transcriptomics and evolutionary studies reveal genomic signatures of adaptation to plant cell wall in hemibiotrophic fungi.</title>
        <authorList>
            <consortium name="DOE Joint Genome Institute"/>
            <person name="Baroncelli R."/>
            <person name="Diaz J.F."/>
            <person name="Benocci T."/>
            <person name="Peng M."/>
            <person name="Battaglia E."/>
            <person name="Haridas S."/>
            <person name="Andreopoulos W."/>
            <person name="Labutti K."/>
            <person name="Pangilinan J."/>
            <person name="Floch G.L."/>
            <person name="Makela M.R."/>
            <person name="Henrissat B."/>
            <person name="Grigoriev I.V."/>
            <person name="Crouch J.A."/>
            <person name="De Vries R.P."/>
            <person name="Sukno S.A."/>
            <person name="Thon M.R."/>
        </authorList>
    </citation>
    <scope>NUCLEOTIDE SEQUENCE</scope>
    <source>
        <strain evidence="2">CBS 125086</strain>
    </source>
</reference>
<name>A0AAD8QBX1_9PEZI</name>
<feature type="region of interest" description="Disordered" evidence="1">
    <location>
        <begin position="19"/>
        <end position="51"/>
    </location>
</feature>
<protein>
    <submittedName>
        <fullName evidence="2">Uncharacterized protein</fullName>
    </submittedName>
</protein>
<evidence type="ECO:0000313" key="2">
    <source>
        <dbReference type="EMBL" id="KAK1599156.1"/>
    </source>
</evidence>
<dbReference type="GeneID" id="85443965"/>